<evidence type="ECO:0000313" key="1">
    <source>
        <dbReference type="EMBL" id="MBP3959622.1"/>
    </source>
</evidence>
<dbReference type="InterPro" id="IPR011990">
    <property type="entry name" value="TPR-like_helical_dom_sf"/>
</dbReference>
<dbReference type="EMBL" id="JAGKQQ010000001">
    <property type="protein sequence ID" value="MBP3959622.1"/>
    <property type="molecule type" value="Genomic_DNA"/>
</dbReference>
<organism evidence="1 2">
    <name type="scientific">Gemmata palustris</name>
    <dbReference type="NCBI Taxonomy" id="2822762"/>
    <lineage>
        <taxon>Bacteria</taxon>
        <taxon>Pseudomonadati</taxon>
        <taxon>Planctomycetota</taxon>
        <taxon>Planctomycetia</taxon>
        <taxon>Gemmatales</taxon>
        <taxon>Gemmataceae</taxon>
        <taxon>Gemmata</taxon>
    </lineage>
</organism>
<proteinExistence type="predicted"/>
<dbReference type="SUPFAM" id="SSF144059">
    <property type="entry name" value="ImpE-like"/>
    <property type="match status" value="1"/>
</dbReference>
<sequence>MTPTEAYKAGKLGDAISAALEHVRNAPTDRGKRLFLAELCCFSGDLERADKQLDVLFTPDAADIIQLTLFRQLIRGETARREVFNHGRVPEFLAQPSDALKMRLEALIHVREGKVGEAAEVLAKAEEVRPAVTGVCDGAAFDDWRDLDDLTAPVLEVITANGNYYWVPLEAVESLEFHKPERARDLYWRPARLIVREGPDGVVYVPALYFGSHTAPDDEVKLGRRTDWLGGETEPYRGRGLREFLVGDASKTVLEIEKIEGAK</sequence>
<evidence type="ECO:0008006" key="3">
    <source>
        <dbReference type="Google" id="ProtNLM"/>
    </source>
</evidence>
<dbReference type="PIRSF" id="PIRSF029288">
    <property type="entry name" value="SciE_ImpE"/>
    <property type="match status" value="1"/>
</dbReference>
<accession>A0ABS5C1T2</accession>
<comment type="caution">
    <text evidence="1">The sequence shown here is derived from an EMBL/GenBank/DDBJ whole genome shotgun (WGS) entry which is preliminary data.</text>
</comment>
<gene>
    <name evidence="1" type="ORF">J8F10_30625</name>
</gene>
<dbReference type="InterPro" id="IPR009211">
    <property type="entry name" value="TagJ"/>
</dbReference>
<name>A0ABS5C1T2_9BACT</name>
<keyword evidence="2" id="KW-1185">Reference proteome</keyword>
<protein>
    <recommendedName>
        <fullName evidence="3">SciE type virulence protein</fullName>
    </recommendedName>
</protein>
<dbReference type="Proteomes" id="UP000676565">
    <property type="component" value="Unassembled WGS sequence"/>
</dbReference>
<evidence type="ECO:0000313" key="2">
    <source>
        <dbReference type="Proteomes" id="UP000676565"/>
    </source>
</evidence>
<reference evidence="1 2" key="1">
    <citation type="submission" date="2021-04" db="EMBL/GenBank/DDBJ databases">
        <authorList>
            <person name="Ivanova A."/>
        </authorList>
    </citation>
    <scope>NUCLEOTIDE SEQUENCE [LARGE SCALE GENOMIC DNA]</scope>
    <source>
        <strain evidence="1 2">G18</strain>
    </source>
</reference>
<dbReference type="Pfam" id="PF07024">
    <property type="entry name" value="ImpE"/>
    <property type="match status" value="1"/>
</dbReference>
<dbReference type="RefSeq" id="WP_210660343.1">
    <property type="nucleotide sequence ID" value="NZ_JAGKQQ010000001.1"/>
</dbReference>
<dbReference type="Gene3D" id="1.25.40.10">
    <property type="entry name" value="Tetratricopeptide repeat domain"/>
    <property type="match status" value="1"/>
</dbReference>